<sequence>MRVNSASLLAGGLIAAATGWTPQASAQTAAGETAASEGRLEEIVVTAQRRRESLQDVPIAASAIAGSALEGKAVDRLADLQFATPGLSVTDAGETQSVNIRGIGLSSNLPSVTNGVATYVDGLFQAQIVGAVPFYDIASVEVLRGPQGTLVGNNSTGGAIFVNSASPELGTVSGYAQASYGNYDRLEAEGAVNLPLGDTLALRLAGIARRRDSFYTDVGAFDNDAGKLDEQGGRLGILWKPGAFQALLKLQYHNAESGGFAYRPAPGTTFAPGLVGDERTLSYDVPTSQAERAFSAALELRYEFAGGVTLRSLSGYQFKRNRYSQDTDATQIPIAPTGGLVVDYLARDRQYSEEINLISPTDGRFDWILGGYFQKNDIYVDFLQRSPTPNVAYLPRQTRDIWGVFGQGNYAMTEALELQLGLRYSHVKTSGTGAVILGAGEAGFPPAGIPVADLSGAHSDARLTGKAALNWKLDADNLIYAFAARGYKPGGFNSATTGFAPETVWDYEIGWKSTFADGRLRTQIGAFYNDYSNLQLDVLDPATGVNAVQNVGHATIKGLEAQAQARFGGLGLDLGVSYVDSRLDGLSFINTRLLPPGTLGPQCPAGVAANPPFCFDYAPFATTTGGGPNLYSPKWTYNAGLEYRFDLGETRITPRVNFGYVGPRFNYVAYGPGDRLAGRGLLSALLTIEHDGWRVEAYGTNLTDKTYVSGRSGDNEFYGAPREYGLRLGVRF</sequence>
<evidence type="ECO:0000313" key="15">
    <source>
        <dbReference type="EMBL" id="MEJ5979635.1"/>
    </source>
</evidence>
<evidence type="ECO:0000256" key="3">
    <source>
        <dbReference type="ARBA" id="ARBA00022452"/>
    </source>
</evidence>
<evidence type="ECO:0000256" key="5">
    <source>
        <dbReference type="ARBA" id="ARBA00022692"/>
    </source>
</evidence>
<dbReference type="InterPro" id="IPR012910">
    <property type="entry name" value="Plug_dom"/>
</dbReference>
<dbReference type="InterPro" id="IPR036942">
    <property type="entry name" value="Beta-barrel_TonB_sf"/>
</dbReference>
<dbReference type="RefSeq" id="WP_339589572.1">
    <property type="nucleotide sequence ID" value="NZ_JBBHJZ010000010.1"/>
</dbReference>
<evidence type="ECO:0000256" key="1">
    <source>
        <dbReference type="ARBA" id="ARBA00004571"/>
    </source>
</evidence>
<evidence type="ECO:0000256" key="12">
    <source>
        <dbReference type="RuleBase" id="RU003357"/>
    </source>
</evidence>
<keyword evidence="2 11" id="KW-0813">Transport</keyword>
<organism evidence="15 16">
    <name type="scientific">Novosphingobium anseongense</name>
    <dbReference type="NCBI Taxonomy" id="3133436"/>
    <lineage>
        <taxon>Bacteria</taxon>
        <taxon>Pseudomonadati</taxon>
        <taxon>Pseudomonadota</taxon>
        <taxon>Alphaproteobacteria</taxon>
        <taxon>Sphingomonadales</taxon>
        <taxon>Sphingomonadaceae</taxon>
        <taxon>Novosphingobium</taxon>
    </lineage>
</organism>
<keyword evidence="3 11" id="KW-1134">Transmembrane beta strand</keyword>
<dbReference type="InterPro" id="IPR039426">
    <property type="entry name" value="TonB-dep_rcpt-like"/>
</dbReference>
<dbReference type="PROSITE" id="PS52016">
    <property type="entry name" value="TONB_DEPENDENT_REC_3"/>
    <property type="match status" value="1"/>
</dbReference>
<evidence type="ECO:0000256" key="7">
    <source>
        <dbReference type="ARBA" id="ARBA00023065"/>
    </source>
</evidence>
<evidence type="ECO:0000256" key="4">
    <source>
        <dbReference type="ARBA" id="ARBA00022496"/>
    </source>
</evidence>
<dbReference type="PANTHER" id="PTHR32552">
    <property type="entry name" value="FERRICHROME IRON RECEPTOR-RELATED"/>
    <property type="match status" value="1"/>
</dbReference>
<comment type="similarity">
    <text evidence="11 12">Belongs to the TonB-dependent receptor family.</text>
</comment>
<dbReference type="Pfam" id="PF07715">
    <property type="entry name" value="Plug"/>
    <property type="match status" value="1"/>
</dbReference>
<comment type="subcellular location">
    <subcellularLocation>
        <location evidence="1 11">Cell outer membrane</location>
        <topology evidence="1 11">Multi-pass membrane protein</topology>
    </subcellularLocation>
</comment>
<evidence type="ECO:0000259" key="13">
    <source>
        <dbReference type="Pfam" id="PF00593"/>
    </source>
</evidence>
<keyword evidence="9 11" id="KW-0472">Membrane</keyword>
<feature type="domain" description="TonB-dependent receptor-like beta-barrel" evidence="13">
    <location>
        <begin position="251"/>
        <end position="702"/>
    </location>
</feature>
<dbReference type="Pfam" id="PF00593">
    <property type="entry name" value="TonB_dep_Rec_b-barrel"/>
    <property type="match status" value="1"/>
</dbReference>
<evidence type="ECO:0000256" key="9">
    <source>
        <dbReference type="ARBA" id="ARBA00023136"/>
    </source>
</evidence>
<dbReference type="Proteomes" id="UP001361239">
    <property type="component" value="Unassembled WGS sequence"/>
</dbReference>
<evidence type="ECO:0000256" key="2">
    <source>
        <dbReference type="ARBA" id="ARBA00022448"/>
    </source>
</evidence>
<feature type="domain" description="TonB-dependent receptor plug" evidence="14">
    <location>
        <begin position="54"/>
        <end position="159"/>
    </location>
</feature>
<keyword evidence="8 12" id="KW-0798">TonB box</keyword>
<keyword evidence="7" id="KW-0406">Ion transport</keyword>
<dbReference type="SUPFAM" id="SSF56935">
    <property type="entry name" value="Porins"/>
    <property type="match status" value="1"/>
</dbReference>
<keyword evidence="5 11" id="KW-0812">Transmembrane</keyword>
<dbReference type="EMBL" id="JBBHJZ010000010">
    <property type="protein sequence ID" value="MEJ5979635.1"/>
    <property type="molecule type" value="Genomic_DNA"/>
</dbReference>
<evidence type="ECO:0000256" key="11">
    <source>
        <dbReference type="PROSITE-ProRule" id="PRU01360"/>
    </source>
</evidence>
<evidence type="ECO:0000313" key="16">
    <source>
        <dbReference type="Proteomes" id="UP001361239"/>
    </source>
</evidence>
<proteinExistence type="inferred from homology"/>
<protein>
    <submittedName>
        <fullName evidence="15">TonB-dependent receptor</fullName>
    </submittedName>
</protein>
<dbReference type="InterPro" id="IPR000531">
    <property type="entry name" value="Beta-barrel_TonB"/>
</dbReference>
<keyword evidence="4" id="KW-0410">Iron transport</keyword>
<keyword evidence="10 11" id="KW-0998">Cell outer membrane</keyword>
<gene>
    <name evidence="15" type="ORF">WG901_23485</name>
</gene>
<reference evidence="15 16" key="1">
    <citation type="submission" date="2024-03" db="EMBL/GenBank/DDBJ databases">
        <authorList>
            <person name="Jo J.-H."/>
        </authorList>
    </citation>
    <scope>NUCLEOTIDE SEQUENCE [LARGE SCALE GENOMIC DNA]</scope>
    <source>
        <strain evidence="15 16">PS1R-30</strain>
    </source>
</reference>
<name>A0ABU8S2Q9_9SPHN</name>
<evidence type="ECO:0000256" key="8">
    <source>
        <dbReference type="ARBA" id="ARBA00023077"/>
    </source>
</evidence>
<keyword evidence="15" id="KW-0675">Receptor</keyword>
<evidence type="ECO:0000256" key="10">
    <source>
        <dbReference type="ARBA" id="ARBA00023237"/>
    </source>
</evidence>
<comment type="caution">
    <text evidence="15">The sequence shown here is derived from an EMBL/GenBank/DDBJ whole genome shotgun (WGS) entry which is preliminary data.</text>
</comment>
<evidence type="ECO:0000256" key="6">
    <source>
        <dbReference type="ARBA" id="ARBA00023004"/>
    </source>
</evidence>
<accession>A0ABU8S2Q9</accession>
<dbReference type="Gene3D" id="2.40.170.20">
    <property type="entry name" value="TonB-dependent receptor, beta-barrel domain"/>
    <property type="match status" value="1"/>
</dbReference>
<keyword evidence="16" id="KW-1185">Reference proteome</keyword>
<evidence type="ECO:0000259" key="14">
    <source>
        <dbReference type="Pfam" id="PF07715"/>
    </source>
</evidence>
<keyword evidence="6" id="KW-0408">Iron</keyword>
<dbReference type="PANTHER" id="PTHR32552:SF81">
    <property type="entry name" value="TONB-DEPENDENT OUTER MEMBRANE RECEPTOR"/>
    <property type="match status" value="1"/>
</dbReference>